<feature type="region of interest" description="Disordered" evidence="1">
    <location>
        <begin position="1"/>
        <end position="22"/>
    </location>
</feature>
<dbReference type="GeneID" id="63913508"/>
<feature type="compositionally biased region" description="Polar residues" evidence="1">
    <location>
        <begin position="8"/>
        <end position="17"/>
    </location>
</feature>
<dbReference type="RefSeq" id="XP_040883598.1">
    <property type="nucleotide sequence ID" value="XM_041020135.1"/>
</dbReference>
<dbReference type="EMBL" id="KL584825">
    <property type="protein sequence ID" value="KEQ66575.1"/>
    <property type="molecule type" value="Genomic_DNA"/>
</dbReference>
<sequence>MASPFASIANQRVTSQRPPREAPELDFDRCAALHNTIAIYGWLRSGRKVADMDRKTWWQKRGNTTLEVLLRPSLVKFLKKIFDLPGGDGSHFFYYISRVAKPREMLYLGDLLDDSEKKIKGEKHRFITLYMTNKELVSQRSGIVYDQVTGKAIFMPTFLHIFDLYDQKLPWQRLESILSAYIDMIEAGKAVALHESIARRSRYDTHPWTLVSYTQGDLTSCLKLWEQLFTEIEIRSGLRDEEEDPNTTPLCSRSGLSAAGVPRGFAYDLLSHARQPRIWYVAPGIRLPQASEFVNQPFKHVAAKYPKETEGIKMPFLFFRAEGTVTSKQANFRWPFSTVQEVPCGLYLDSYPNKENPFEDACRLVLPFPVGGNKKARTSDGRLMQKSHTEVYAHGINPFTLRHGPKLTAILENWLMNVKSGHWAVDEQGVSGGVEVWKQADTEEHWDKYVSAHLAL</sequence>
<organism evidence="2 3">
    <name type="scientific">Aureobasidium melanogenum (strain CBS 110374)</name>
    <name type="common">Aureobasidium pullulans var. melanogenum</name>
    <dbReference type="NCBI Taxonomy" id="1043003"/>
    <lineage>
        <taxon>Eukaryota</taxon>
        <taxon>Fungi</taxon>
        <taxon>Dikarya</taxon>
        <taxon>Ascomycota</taxon>
        <taxon>Pezizomycotina</taxon>
        <taxon>Dothideomycetes</taxon>
        <taxon>Dothideomycetidae</taxon>
        <taxon>Dothideales</taxon>
        <taxon>Saccotheciaceae</taxon>
        <taxon>Aureobasidium</taxon>
    </lineage>
</organism>
<proteinExistence type="predicted"/>
<keyword evidence="3" id="KW-1185">Reference proteome</keyword>
<evidence type="ECO:0000313" key="2">
    <source>
        <dbReference type="EMBL" id="KEQ66575.1"/>
    </source>
</evidence>
<reference evidence="2 3" key="1">
    <citation type="journal article" date="2014" name="BMC Genomics">
        <title>Genome sequencing of four Aureobasidium pullulans varieties: biotechnological potential, stress tolerance, and description of new species.</title>
        <authorList>
            <person name="Gostin Ar C."/>
            <person name="Ohm R.A."/>
            <person name="Kogej T."/>
            <person name="Sonjak S."/>
            <person name="Turk M."/>
            <person name="Zajc J."/>
            <person name="Zalar P."/>
            <person name="Grube M."/>
            <person name="Sun H."/>
            <person name="Han J."/>
            <person name="Sharma A."/>
            <person name="Chiniquy J."/>
            <person name="Ngan C.Y."/>
            <person name="Lipzen A."/>
            <person name="Barry K."/>
            <person name="Grigoriev I.V."/>
            <person name="Gunde-Cimerman N."/>
        </authorList>
    </citation>
    <scope>NUCLEOTIDE SEQUENCE [LARGE SCALE GENOMIC DNA]</scope>
    <source>
        <strain evidence="2 3">CBS 110374</strain>
    </source>
</reference>
<dbReference type="STRING" id="1043003.A0A074W0J2"/>
<dbReference type="AlphaFoldDB" id="A0A074W0J2"/>
<evidence type="ECO:0000256" key="1">
    <source>
        <dbReference type="SAM" id="MobiDB-lite"/>
    </source>
</evidence>
<dbReference type="Proteomes" id="UP000030672">
    <property type="component" value="Unassembled WGS sequence"/>
</dbReference>
<dbReference type="HOGENOM" id="CLU_024460_0_0_1"/>
<name>A0A074W0J2_AURM1</name>
<accession>A0A074W0J2</accession>
<protein>
    <submittedName>
        <fullName evidence="2">Uncharacterized protein</fullName>
    </submittedName>
</protein>
<evidence type="ECO:0000313" key="3">
    <source>
        <dbReference type="Proteomes" id="UP000030672"/>
    </source>
</evidence>
<gene>
    <name evidence="2" type="ORF">M437DRAFT_40153</name>
</gene>